<dbReference type="EMBL" id="JAANXD010000020">
    <property type="protein sequence ID" value="MBS1257340.1"/>
    <property type="molecule type" value="Genomic_DNA"/>
</dbReference>
<evidence type="ECO:0000313" key="12">
    <source>
        <dbReference type="EMBL" id="MBS1257340.1"/>
    </source>
</evidence>
<dbReference type="GO" id="GO:0015031">
    <property type="term" value="P:protein transport"/>
    <property type="evidence" value="ECO:0007669"/>
    <property type="project" value="UniProtKB-KW"/>
</dbReference>
<proteinExistence type="inferred from homology"/>
<evidence type="ECO:0000256" key="1">
    <source>
        <dbReference type="ARBA" id="ARBA00004162"/>
    </source>
</evidence>
<evidence type="ECO:0000256" key="5">
    <source>
        <dbReference type="ARBA" id="ARBA00022475"/>
    </source>
</evidence>
<evidence type="ECO:0000313" key="13">
    <source>
        <dbReference type="Proteomes" id="UP000722750"/>
    </source>
</evidence>
<dbReference type="GO" id="GO:0005886">
    <property type="term" value="C:plasma membrane"/>
    <property type="evidence" value="ECO:0007669"/>
    <property type="project" value="UniProtKB-SubCell"/>
</dbReference>
<evidence type="ECO:0000256" key="7">
    <source>
        <dbReference type="ARBA" id="ARBA00022927"/>
    </source>
</evidence>
<comment type="caution">
    <text evidence="12">The sequence shown here is derived from an EMBL/GenBank/DDBJ whole genome shotgun (WGS) entry which is preliminary data.</text>
</comment>
<organism evidence="12 13">
    <name type="scientific">Candidatus Scalindua arabica</name>
    <dbReference type="NCBI Taxonomy" id="1127984"/>
    <lineage>
        <taxon>Bacteria</taxon>
        <taxon>Pseudomonadati</taxon>
        <taxon>Planctomycetota</taxon>
        <taxon>Candidatus Brocadiia</taxon>
        <taxon>Candidatus Brocadiales</taxon>
        <taxon>Candidatus Scalinduaceae</taxon>
        <taxon>Candidatus Scalindua</taxon>
    </lineage>
</organism>
<comment type="similarity">
    <text evidence="2">Belongs to the YajC family.</text>
</comment>
<keyword evidence="8 11" id="KW-1133">Transmembrane helix</keyword>
<dbReference type="Pfam" id="PF02699">
    <property type="entry name" value="YajC"/>
    <property type="match status" value="1"/>
</dbReference>
<keyword evidence="9" id="KW-0811">Translocation</keyword>
<dbReference type="PANTHER" id="PTHR33909:SF1">
    <property type="entry name" value="SEC TRANSLOCON ACCESSORY COMPLEX SUBUNIT YAJC"/>
    <property type="match status" value="1"/>
</dbReference>
<keyword evidence="5" id="KW-1003">Cell membrane</keyword>
<sequence>MNFLMAAPAGNQNPMMSFLPLLIIMFAIMYFLIIRPQKQKEKKRLELISNVRKQDKIVTTGGVHGVVASVKENEVIVRVDDAKDVKIKIDKNAITSVTAPRDEKEEDN</sequence>
<evidence type="ECO:0000256" key="9">
    <source>
        <dbReference type="ARBA" id="ARBA00023010"/>
    </source>
</evidence>
<comment type="subcellular location">
    <subcellularLocation>
        <location evidence="1">Cell membrane</location>
        <topology evidence="1">Single-pass membrane protein</topology>
    </subcellularLocation>
</comment>
<keyword evidence="6 11" id="KW-0812">Transmembrane</keyword>
<keyword evidence="4" id="KW-0813">Transport</keyword>
<reference evidence="12" key="1">
    <citation type="journal article" date="2021" name="ISME J.">
        <title>Fine-scale metabolic discontinuity in a stratified prokaryote microbiome of a Red Sea deep halocline.</title>
        <authorList>
            <person name="Michoud G."/>
            <person name="Ngugi D.K."/>
            <person name="Barozzi A."/>
            <person name="Merlino G."/>
            <person name="Calleja M.L."/>
            <person name="Delgado-Huertas A."/>
            <person name="Moran X.A.G."/>
            <person name="Daffonchio D."/>
        </authorList>
    </citation>
    <scope>NUCLEOTIDE SEQUENCE</scope>
    <source>
        <strain evidence="12">SuakinDeep_MAG55_1</strain>
    </source>
</reference>
<evidence type="ECO:0000256" key="2">
    <source>
        <dbReference type="ARBA" id="ARBA00006742"/>
    </source>
</evidence>
<evidence type="ECO:0000256" key="8">
    <source>
        <dbReference type="ARBA" id="ARBA00022989"/>
    </source>
</evidence>
<dbReference type="PANTHER" id="PTHR33909">
    <property type="entry name" value="SEC TRANSLOCON ACCESSORY COMPLEX SUBUNIT YAJC"/>
    <property type="match status" value="1"/>
</dbReference>
<dbReference type="InterPro" id="IPR003849">
    <property type="entry name" value="Preprotein_translocase_YajC"/>
</dbReference>
<evidence type="ECO:0000256" key="4">
    <source>
        <dbReference type="ARBA" id="ARBA00022448"/>
    </source>
</evidence>
<feature type="transmembrane region" description="Helical" evidence="11">
    <location>
        <begin position="15"/>
        <end position="34"/>
    </location>
</feature>
<accession>A0A941ZYU2</accession>
<evidence type="ECO:0000256" key="6">
    <source>
        <dbReference type="ARBA" id="ARBA00022692"/>
    </source>
</evidence>
<protein>
    <recommendedName>
        <fullName evidence="3">Sec translocon accessory complex subunit YajC</fullName>
    </recommendedName>
</protein>
<dbReference type="PRINTS" id="PR01853">
    <property type="entry name" value="YAJCTRNLCASE"/>
</dbReference>
<name>A0A941ZYU2_9BACT</name>
<evidence type="ECO:0000256" key="11">
    <source>
        <dbReference type="SAM" id="Phobius"/>
    </source>
</evidence>
<keyword evidence="7" id="KW-0653">Protein transport</keyword>
<keyword evidence="10 11" id="KW-0472">Membrane</keyword>
<dbReference type="AlphaFoldDB" id="A0A941ZYU2"/>
<dbReference type="SMART" id="SM01323">
    <property type="entry name" value="YajC"/>
    <property type="match status" value="1"/>
</dbReference>
<dbReference type="Proteomes" id="UP000722750">
    <property type="component" value="Unassembled WGS sequence"/>
</dbReference>
<evidence type="ECO:0000256" key="10">
    <source>
        <dbReference type="ARBA" id="ARBA00023136"/>
    </source>
</evidence>
<dbReference type="NCBIfam" id="TIGR00739">
    <property type="entry name" value="yajC"/>
    <property type="match status" value="1"/>
</dbReference>
<evidence type="ECO:0000256" key="3">
    <source>
        <dbReference type="ARBA" id="ARBA00014962"/>
    </source>
</evidence>
<gene>
    <name evidence="12" type="ORF">MAG551_00382</name>
</gene>